<dbReference type="InterPro" id="IPR000683">
    <property type="entry name" value="Gfo/Idh/MocA-like_OxRdtase_N"/>
</dbReference>
<evidence type="ECO:0000313" key="3">
    <source>
        <dbReference type="EMBL" id="QOV88841.1"/>
    </source>
</evidence>
<dbReference type="Pfam" id="PF10518">
    <property type="entry name" value="TAT_signal"/>
    <property type="match status" value="1"/>
</dbReference>
<accession>A0A7M2WVH9</accession>
<dbReference type="PROSITE" id="PS51318">
    <property type="entry name" value="TAT"/>
    <property type="match status" value="1"/>
</dbReference>
<evidence type="ECO:0000259" key="1">
    <source>
        <dbReference type="Pfam" id="PF01408"/>
    </source>
</evidence>
<sequence>MPTPPLSRRQFLSTSAAAAAVTAVGPSIVPSSVFGDAKAAAPSERLTLGFIGMGKQNGGHLSRMLGKRETQVLAVCDVDTTRREDARLKSVKKYDELKRAGGNSVTPYVDYHELLARKDIDAVVIALPDHWHAAVYIDAAKAKKHIYGEKPLTLTINEAKACIDAVRKHKVVFQTGSQQRSSNEFRKAIEYVRSGRIGKIKRVLVDVGGPSKPCDLKEEPMEPGLDWERWLGPAPLRPYNSVLSPRGVHNHFPAWRSYREYSGGGLTDFGAHHFDIAQWGLGMDRSGPVEIIPPDDVSKGKGVKFVYANGIEMIHQTCGFIIFEGESGKIMVNRGKLQSDPESILLDPLTDKDWRLPKTPGHHENWMECIKTGALPECDIEIGARSVTICHLANLAYWNKQKMKWDPQAWKFVDGQGDNAWLGRDRRGPYTLPEA</sequence>
<proteinExistence type="predicted"/>
<name>A0A7M2WVH9_9BACT</name>
<dbReference type="InterPro" id="IPR036291">
    <property type="entry name" value="NAD(P)-bd_dom_sf"/>
</dbReference>
<dbReference type="Proteomes" id="UP000593765">
    <property type="component" value="Chromosome"/>
</dbReference>
<protein>
    <submittedName>
        <fullName evidence="3">Gfo/Idh/MocA family oxidoreductase</fullName>
    </submittedName>
</protein>
<dbReference type="PANTHER" id="PTHR43818">
    <property type="entry name" value="BCDNA.GH03377"/>
    <property type="match status" value="1"/>
</dbReference>
<dbReference type="Gene3D" id="3.40.50.720">
    <property type="entry name" value="NAD(P)-binding Rossmann-like Domain"/>
    <property type="match status" value="1"/>
</dbReference>
<dbReference type="AlphaFoldDB" id="A0A7M2WVH9"/>
<evidence type="ECO:0000313" key="4">
    <source>
        <dbReference type="Proteomes" id="UP000593765"/>
    </source>
</evidence>
<dbReference type="KEGG" id="hbs:IPV69_21840"/>
<dbReference type="RefSeq" id="WP_206291848.1">
    <property type="nucleotide sequence ID" value="NZ_CP063458.1"/>
</dbReference>
<dbReference type="EMBL" id="CP063458">
    <property type="protein sequence ID" value="QOV88841.1"/>
    <property type="molecule type" value="Genomic_DNA"/>
</dbReference>
<gene>
    <name evidence="3" type="ORF">IPV69_21840</name>
</gene>
<dbReference type="PANTHER" id="PTHR43818:SF5">
    <property type="entry name" value="OXIDOREDUCTASE FAMILY PROTEIN"/>
    <property type="match status" value="1"/>
</dbReference>
<dbReference type="SUPFAM" id="SSF51735">
    <property type="entry name" value="NAD(P)-binding Rossmann-fold domains"/>
    <property type="match status" value="1"/>
</dbReference>
<dbReference type="InterPro" id="IPR043906">
    <property type="entry name" value="Gfo/Idh/MocA_OxRdtase_bact_C"/>
</dbReference>
<dbReference type="InterPro" id="IPR050463">
    <property type="entry name" value="Gfo/Idh/MocA_oxidrdct_glycsds"/>
</dbReference>
<keyword evidence="4" id="KW-1185">Reference proteome</keyword>
<organism evidence="3 4">
    <name type="scientific">Humisphaera borealis</name>
    <dbReference type="NCBI Taxonomy" id="2807512"/>
    <lineage>
        <taxon>Bacteria</taxon>
        <taxon>Pseudomonadati</taxon>
        <taxon>Planctomycetota</taxon>
        <taxon>Phycisphaerae</taxon>
        <taxon>Tepidisphaerales</taxon>
        <taxon>Tepidisphaeraceae</taxon>
        <taxon>Humisphaera</taxon>
    </lineage>
</organism>
<dbReference type="Pfam" id="PF01408">
    <property type="entry name" value="GFO_IDH_MocA"/>
    <property type="match status" value="1"/>
</dbReference>
<feature type="domain" description="Gfo/Idh/MocA-like oxidoreductase bacterial type C-terminal" evidence="2">
    <location>
        <begin position="215"/>
        <end position="431"/>
    </location>
</feature>
<dbReference type="InterPro" id="IPR019546">
    <property type="entry name" value="TAT_signal_bac_arc"/>
</dbReference>
<feature type="domain" description="Gfo/Idh/MocA-like oxidoreductase N-terminal" evidence="1">
    <location>
        <begin position="48"/>
        <end position="176"/>
    </location>
</feature>
<reference evidence="3 4" key="1">
    <citation type="submission" date="2020-10" db="EMBL/GenBank/DDBJ databases">
        <title>Wide distribution of Phycisphaera-like planctomycetes from WD2101 soil group in peatlands and genome analysis of the first cultivated representative.</title>
        <authorList>
            <person name="Dedysh S.N."/>
            <person name="Beletsky A.V."/>
            <person name="Ivanova A."/>
            <person name="Kulichevskaya I.S."/>
            <person name="Suzina N.E."/>
            <person name="Philippov D.A."/>
            <person name="Rakitin A.L."/>
            <person name="Mardanov A.V."/>
            <person name="Ravin N.V."/>
        </authorList>
    </citation>
    <scope>NUCLEOTIDE SEQUENCE [LARGE SCALE GENOMIC DNA]</scope>
    <source>
        <strain evidence="3 4">M1803</strain>
    </source>
</reference>
<dbReference type="InterPro" id="IPR006311">
    <property type="entry name" value="TAT_signal"/>
</dbReference>
<dbReference type="Gene3D" id="3.30.360.10">
    <property type="entry name" value="Dihydrodipicolinate Reductase, domain 2"/>
    <property type="match status" value="1"/>
</dbReference>
<dbReference type="SUPFAM" id="SSF55347">
    <property type="entry name" value="Glyceraldehyde-3-phosphate dehydrogenase-like, C-terminal domain"/>
    <property type="match status" value="1"/>
</dbReference>
<dbReference type="NCBIfam" id="TIGR01409">
    <property type="entry name" value="TAT_signal_seq"/>
    <property type="match status" value="1"/>
</dbReference>
<dbReference type="GO" id="GO:0000166">
    <property type="term" value="F:nucleotide binding"/>
    <property type="evidence" value="ECO:0007669"/>
    <property type="project" value="InterPro"/>
</dbReference>
<dbReference type="Pfam" id="PF19051">
    <property type="entry name" value="GFO_IDH_MocA_C2"/>
    <property type="match status" value="1"/>
</dbReference>
<evidence type="ECO:0000259" key="2">
    <source>
        <dbReference type="Pfam" id="PF19051"/>
    </source>
</evidence>